<feature type="transmembrane region" description="Helical" evidence="1">
    <location>
        <begin position="38"/>
        <end position="56"/>
    </location>
</feature>
<keyword evidence="1" id="KW-0812">Transmembrane</keyword>
<dbReference type="AlphaFoldDB" id="A0A9X1T2Z5"/>
<accession>A0A9X1T2Z5</accession>
<name>A0A9X1T2Z5_9ACTN</name>
<sequence>MSSALRPASALTHARVAVPAVIGLLAVGAYCASVATPLLASLIVGLISVAVLLLVSDRRGPWLGIEAVVLGSAQYGLHHGLERLSSSGIVLPRGCTAPEGFLGCAGDLGWRGLVVVALRVLIALLVVLALRQSRQALQRSVELTFPPRLRSRIFGLRQLVSCRARRAQALEKLVRSAPRRGPPRGSFPGRTAAFI</sequence>
<evidence type="ECO:0000313" key="2">
    <source>
        <dbReference type="EMBL" id="MCD5315193.1"/>
    </source>
</evidence>
<evidence type="ECO:0000256" key="1">
    <source>
        <dbReference type="SAM" id="Phobius"/>
    </source>
</evidence>
<reference evidence="2" key="1">
    <citation type="submission" date="2021-11" db="EMBL/GenBank/DDBJ databases">
        <title>Streptomyces corallinus and Kineosporia corallina sp. nov., two new coral-derived marine actinobacteria.</title>
        <authorList>
            <person name="Buangrab K."/>
            <person name="Sutthacheep M."/>
            <person name="Yeemin T."/>
            <person name="Harunari E."/>
            <person name="Igarashi Y."/>
            <person name="Sripreechasak P."/>
            <person name="Kanchanasin P."/>
            <person name="Tanasupawat S."/>
            <person name="Phongsopitanun W."/>
        </authorList>
    </citation>
    <scope>NUCLEOTIDE SEQUENCE</scope>
    <source>
        <strain evidence="2">JCM 31032</strain>
    </source>
</reference>
<feature type="transmembrane region" description="Helical" evidence="1">
    <location>
        <begin position="108"/>
        <end position="130"/>
    </location>
</feature>
<keyword evidence="1" id="KW-0472">Membrane</keyword>
<protein>
    <submittedName>
        <fullName evidence="2">Uncharacterized protein</fullName>
    </submittedName>
</protein>
<evidence type="ECO:0000313" key="3">
    <source>
        <dbReference type="Proteomes" id="UP001138997"/>
    </source>
</evidence>
<keyword evidence="3" id="KW-1185">Reference proteome</keyword>
<dbReference type="EMBL" id="JAJOMB010000020">
    <property type="protein sequence ID" value="MCD5315193.1"/>
    <property type="molecule type" value="Genomic_DNA"/>
</dbReference>
<gene>
    <name evidence="2" type="ORF">LR394_30235</name>
</gene>
<organism evidence="2 3">
    <name type="scientific">Kineosporia babensis</name>
    <dbReference type="NCBI Taxonomy" id="499548"/>
    <lineage>
        <taxon>Bacteria</taxon>
        <taxon>Bacillati</taxon>
        <taxon>Actinomycetota</taxon>
        <taxon>Actinomycetes</taxon>
        <taxon>Kineosporiales</taxon>
        <taxon>Kineosporiaceae</taxon>
        <taxon>Kineosporia</taxon>
    </lineage>
</organism>
<keyword evidence="1" id="KW-1133">Transmembrane helix</keyword>
<dbReference type="RefSeq" id="WP_231447994.1">
    <property type="nucleotide sequence ID" value="NZ_JAJOMB010000020.1"/>
</dbReference>
<dbReference type="Proteomes" id="UP001138997">
    <property type="component" value="Unassembled WGS sequence"/>
</dbReference>
<proteinExistence type="predicted"/>
<comment type="caution">
    <text evidence="2">The sequence shown here is derived from an EMBL/GenBank/DDBJ whole genome shotgun (WGS) entry which is preliminary data.</text>
</comment>